<dbReference type="Gene3D" id="3.10.450.350">
    <property type="match status" value="1"/>
</dbReference>
<dbReference type="GO" id="GO:0042834">
    <property type="term" value="F:peptidoglycan binding"/>
    <property type="evidence" value="ECO:0007669"/>
    <property type="project" value="InterPro"/>
</dbReference>
<evidence type="ECO:0000313" key="4">
    <source>
        <dbReference type="EMBL" id="GAL08410.1"/>
    </source>
</evidence>
<evidence type="ECO:0000259" key="2">
    <source>
        <dbReference type="Pfam" id="PF04225"/>
    </source>
</evidence>
<dbReference type="InterPro" id="IPR013731">
    <property type="entry name" value="OapA_N"/>
</dbReference>
<feature type="region of interest" description="Disordered" evidence="1">
    <location>
        <begin position="135"/>
        <end position="159"/>
    </location>
</feature>
<dbReference type="AlphaFoldDB" id="A0A090QYZ9"/>
<dbReference type="Pfam" id="PF04225">
    <property type="entry name" value="LysM_OapA"/>
    <property type="match status" value="1"/>
</dbReference>
<feature type="domain" description="Opacity-associated protein A-like N-terminal" evidence="3">
    <location>
        <begin position="43"/>
        <end position="70"/>
    </location>
</feature>
<comment type="caution">
    <text evidence="4">The sequence shown here is derived from an EMBL/GenBank/DDBJ whole genome shotgun (WGS) entry which is preliminary data.</text>
</comment>
<name>A0A090QYZ9_9GAMM</name>
<dbReference type="eggNOG" id="COG3061">
    <property type="taxonomic scope" value="Bacteria"/>
</dbReference>
<dbReference type="STRING" id="754436.JCM19237_3772"/>
<sequence length="244" mass="27276">MGQAKRRSKKQSEFSWPRIALDKAVLGRMKAACLEKVAPVRSRWQGLPTFHRRALMVLVPVMVIVALLPSEPPALPDDGPIRRELTLDINTRPEPVAPGDRMMGERQEPASPERPIRLPRESRVIPLVDVSDEVAAKPAPQVKPQPKPVRQEATQSKDWQRYQVKSGETLANIFRDKSLPLSDLYAVAAIEGKDKPLSQIKPGQWLLYRQAGDGQLQALLIEGKDGESVGFSRNAEGKFVRTRQ</sequence>
<evidence type="ECO:0000256" key="1">
    <source>
        <dbReference type="SAM" id="MobiDB-lite"/>
    </source>
</evidence>
<accession>A0A090QYZ9</accession>
<protein>
    <submittedName>
        <fullName evidence="4">Putative cell envelope opacity-associated protein A</fullName>
    </submittedName>
</protein>
<feature type="domain" description="Opacity-associated protein A LysM-like" evidence="2">
    <location>
        <begin position="159"/>
        <end position="242"/>
    </location>
</feature>
<dbReference type="InterPro" id="IPR007340">
    <property type="entry name" value="LysM_Opacity-associatedA"/>
</dbReference>
<reference evidence="4 5" key="1">
    <citation type="journal article" date="2014" name="Genome Announc.">
        <title>Draft Genome Sequences of Two Vibrionaceae Species, Vibrio ponticus C121 and Photobacterium aphoticum C119, Isolated as Coral Reef Microbiota.</title>
        <authorList>
            <person name="Al-saari N."/>
            <person name="Meirelles P.M."/>
            <person name="Mino S."/>
            <person name="Suda W."/>
            <person name="Oshima K."/>
            <person name="Hattori M."/>
            <person name="Ohkuma M."/>
            <person name="Thompson F.L."/>
            <person name="Gomez-Gil B."/>
            <person name="Sawabe T."/>
            <person name="Sawabe T."/>
        </authorList>
    </citation>
    <scope>NUCLEOTIDE SEQUENCE [LARGE SCALE GENOMIC DNA]</scope>
    <source>
        <strain evidence="4 5">JCM 19237</strain>
    </source>
</reference>
<organism evidence="4 5">
    <name type="scientific">Photobacterium aphoticum</name>
    <dbReference type="NCBI Taxonomy" id="754436"/>
    <lineage>
        <taxon>Bacteria</taxon>
        <taxon>Pseudomonadati</taxon>
        <taxon>Pseudomonadota</taxon>
        <taxon>Gammaproteobacteria</taxon>
        <taxon>Vibrionales</taxon>
        <taxon>Vibrionaceae</taxon>
        <taxon>Photobacterium</taxon>
    </lineage>
</organism>
<dbReference type="Proteomes" id="UP000029227">
    <property type="component" value="Unassembled WGS sequence"/>
</dbReference>
<dbReference type="Pfam" id="PF08525">
    <property type="entry name" value="OapA_N"/>
    <property type="match status" value="1"/>
</dbReference>
<dbReference type="EMBL" id="BBMN01000025">
    <property type="protein sequence ID" value="GAL08410.1"/>
    <property type="molecule type" value="Genomic_DNA"/>
</dbReference>
<evidence type="ECO:0000313" key="5">
    <source>
        <dbReference type="Proteomes" id="UP000029227"/>
    </source>
</evidence>
<proteinExistence type="predicted"/>
<evidence type="ECO:0000259" key="3">
    <source>
        <dbReference type="Pfam" id="PF08525"/>
    </source>
</evidence>
<gene>
    <name evidence="4" type="ORF">JCM19237_3772</name>
</gene>
<feature type="region of interest" description="Disordered" evidence="1">
    <location>
        <begin position="91"/>
        <end position="113"/>
    </location>
</feature>